<dbReference type="SUPFAM" id="SSF54106">
    <property type="entry name" value="LysM domain"/>
    <property type="match status" value="1"/>
</dbReference>
<dbReference type="CDD" id="cd12797">
    <property type="entry name" value="M23_peptidase"/>
    <property type="match status" value="1"/>
</dbReference>
<name>A0A9D1UGS3_9BACT</name>
<comment type="caution">
    <text evidence="2">The sequence shown here is derived from an EMBL/GenBank/DDBJ whole genome shotgun (WGS) entry which is preliminary data.</text>
</comment>
<evidence type="ECO:0000259" key="1">
    <source>
        <dbReference type="PROSITE" id="PS51782"/>
    </source>
</evidence>
<dbReference type="Gene3D" id="2.70.70.10">
    <property type="entry name" value="Glucose Permease (Domain IIA)"/>
    <property type="match status" value="1"/>
</dbReference>
<dbReference type="Gene3D" id="3.10.350.10">
    <property type="entry name" value="LysM domain"/>
    <property type="match status" value="1"/>
</dbReference>
<dbReference type="PANTHER" id="PTHR21666:SF270">
    <property type="entry name" value="MUREIN HYDROLASE ACTIVATOR ENVC"/>
    <property type="match status" value="1"/>
</dbReference>
<evidence type="ECO:0000313" key="2">
    <source>
        <dbReference type="EMBL" id="HIW87284.1"/>
    </source>
</evidence>
<dbReference type="Pfam" id="PF01551">
    <property type="entry name" value="Peptidase_M23"/>
    <property type="match status" value="1"/>
</dbReference>
<evidence type="ECO:0000313" key="3">
    <source>
        <dbReference type="Proteomes" id="UP000824267"/>
    </source>
</evidence>
<dbReference type="InterPro" id="IPR018392">
    <property type="entry name" value="LysM"/>
</dbReference>
<dbReference type="CDD" id="cd00118">
    <property type="entry name" value="LysM"/>
    <property type="match status" value="1"/>
</dbReference>
<dbReference type="InterPro" id="IPR036779">
    <property type="entry name" value="LysM_dom_sf"/>
</dbReference>
<gene>
    <name evidence="2" type="ORF">IAC47_03300</name>
</gene>
<dbReference type="EMBL" id="DXGG01000112">
    <property type="protein sequence ID" value="HIW87284.1"/>
    <property type="molecule type" value="Genomic_DNA"/>
</dbReference>
<accession>A0A9D1UGS3</accession>
<dbReference type="InterPro" id="IPR016047">
    <property type="entry name" value="M23ase_b-sheet_dom"/>
</dbReference>
<reference evidence="2" key="1">
    <citation type="journal article" date="2021" name="PeerJ">
        <title>Extensive microbial diversity within the chicken gut microbiome revealed by metagenomics and culture.</title>
        <authorList>
            <person name="Gilroy R."/>
            <person name="Ravi A."/>
            <person name="Getino M."/>
            <person name="Pursley I."/>
            <person name="Horton D.L."/>
            <person name="Alikhan N.F."/>
            <person name="Baker D."/>
            <person name="Gharbi K."/>
            <person name="Hall N."/>
            <person name="Watson M."/>
            <person name="Adriaenssens E.M."/>
            <person name="Foster-Nyarko E."/>
            <person name="Jarju S."/>
            <person name="Secka A."/>
            <person name="Antonio M."/>
            <person name="Oren A."/>
            <person name="Chaudhuri R.R."/>
            <person name="La Ragione R."/>
            <person name="Hildebrand F."/>
            <person name="Pallen M.J."/>
        </authorList>
    </citation>
    <scope>NUCLEOTIDE SEQUENCE</scope>
    <source>
        <strain evidence="2">Gambia16-930</strain>
    </source>
</reference>
<feature type="domain" description="LysM" evidence="1">
    <location>
        <begin position="279"/>
        <end position="322"/>
    </location>
</feature>
<dbReference type="Pfam" id="PF01476">
    <property type="entry name" value="LysM"/>
    <property type="match status" value="1"/>
</dbReference>
<dbReference type="SUPFAM" id="SSF51261">
    <property type="entry name" value="Duplicated hybrid motif"/>
    <property type="match status" value="1"/>
</dbReference>
<reference evidence="2" key="2">
    <citation type="submission" date="2021-04" db="EMBL/GenBank/DDBJ databases">
        <authorList>
            <person name="Gilroy R."/>
        </authorList>
    </citation>
    <scope>NUCLEOTIDE SEQUENCE</scope>
    <source>
        <strain evidence="2">Gambia16-930</strain>
    </source>
</reference>
<dbReference type="PROSITE" id="PS51782">
    <property type="entry name" value="LYSM"/>
    <property type="match status" value="1"/>
</dbReference>
<dbReference type="PANTHER" id="PTHR21666">
    <property type="entry name" value="PEPTIDASE-RELATED"/>
    <property type="match status" value="1"/>
</dbReference>
<organism evidence="2 3">
    <name type="scientific">Candidatus Onthomorpha intestinigallinarum</name>
    <dbReference type="NCBI Taxonomy" id="2840880"/>
    <lineage>
        <taxon>Bacteria</taxon>
        <taxon>Pseudomonadati</taxon>
        <taxon>Bacteroidota</taxon>
        <taxon>Bacteroidia</taxon>
        <taxon>Bacteroidales</taxon>
        <taxon>Candidatus Onthomorpha</taxon>
    </lineage>
</organism>
<dbReference type="AlphaFoldDB" id="A0A9D1UGS3"/>
<sequence>MFKSLVSISSAVLLFLPFTGFSQIHERGMMRNRNNVAVESSNYTIGIIKDTTKFQESFIQFLNNGIEDEIAAESEEDILYASFDTRSIHYVGRFDYSNLTEAIPIELVNEDAKQYFACPVEGKITSHFGPRRSRWHYGTDIGLRTGTPIKSMFDGKVRIAKRAGAYGNLVVIRHDNGLETYYAHLSKINVKPNQDIKAGEILGLGGSTGRSTGPHLHLEIRYLGAAINPEKVINFADFSLKDETLMLTKDYFRKISSPSSSRVNLAKNSTSAKASKGGTYYKVKRGDTLSTIARRNGTTVKKLAKLNNIKGTKIRAGQRLRLR</sequence>
<dbReference type="InterPro" id="IPR011055">
    <property type="entry name" value="Dup_hybrid_motif"/>
</dbReference>
<dbReference type="SMART" id="SM00257">
    <property type="entry name" value="LysM"/>
    <property type="match status" value="1"/>
</dbReference>
<dbReference type="InterPro" id="IPR050570">
    <property type="entry name" value="Cell_wall_metabolism_enzyme"/>
</dbReference>
<proteinExistence type="predicted"/>
<protein>
    <submittedName>
        <fullName evidence="2">Peptidoglycan DD-metalloendopeptidase family protein</fullName>
    </submittedName>
</protein>
<dbReference type="GO" id="GO:0004222">
    <property type="term" value="F:metalloendopeptidase activity"/>
    <property type="evidence" value="ECO:0007669"/>
    <property type="project" value="TreeGrafter"/>
</dbReference>
<dbReference type="Proteomes" id="UP000824267">
    <property type="component" value="Unassembled WGS sequence"/>
</dbReference>